<keyword evidence="2" id="KW-1185">Reference proteome</keyword>
<dbReference type="Proteomes" id="UP000316167">
    <property type="component" value="Unassembled WGS sequence"/>
</dbReference>
<sequence length="96" mass="11408">MSSNSFHIMVETKTKGKFRMEVEHYYSSAQVERFKIKGKNDRYILMEKRLDLKRQPWKVTKVDINTSNYQEAAMALRDMQDAIDSYLNQKGNKKEP</sequence>
<protein>
    <submittedName>
        <fullName evidence="1">Uncharacterized protein</fullName>
    </submittedName>
</protein>
<accession>A0A562SPS5</accession>
<evidence type="ECO:0000313" key="2">
    <source>
        <dbReference type="Proteomes" id="UP000316167"/>
    </source>
</evidence>
<evidence type="ECO:0000313" key="1">
    <source>
        <dbReference type="EMBL" id="TWI83281.1"/>
    </source>
</evidence>
<comment type="caution">
    <text evidence="1">The sequence shown here is derived from an EMBL/GenBank/DDBJ whole genome shotgun (WGS) entry which is preliminary data.</text>
</comment>
<reference evidence="1 2" key="1">
    <citation type="journal article" date="2015" name="Stand. Genomic Sci.">
        <title>Genomic Encyclopedia of Bacterial and Archaeal Type Strains, Phase III: the genomes of soil and plant-associated and newly described type strains.</title>
        <authorList>
            <person name="Whitman W.B."/>
            <person name="Woyke T."/>
            <person name="Klenk H.P."/>
            <person name="Zhou Y."/>
            <person name="Lilburn T.G."/>
            <person name="Beck B.J."/>
            <person name="De Vos P."/>
            <person name="Vandamme P."/>
            <person name="Eisen J.A."/>
            <person name="Garrity G."/>
            <person name="Hugenholtz P."/>
            <person name="Kyrpides N.C."/>
        </authorList>
    </citation>
    <scope>NUCLEOTIDE SEQUENCE [LARGE SCALE GENOMIC DNA]</scope>
    <source>
        <strain evidence="1 2">CGMCC 1.7271</strain>
    </source>
</reference>
<name>A0A562SPS5_9BACT</name>
<organism evidence="1 2">
    <name type="scientific">Lacibacter cauensis</name>
    <dbReference type="NCBI Taxonomy" id="510947"/>
    <lineage>
        <taxon>Bacteria</taxon>
        <taxon>Pseudomonadati</taxon>
        <taxon>Bacteroidota</taxon>
        <taxon>Chitinophagia</taxon>
        <taxon>Chitinophagales</taxon>
        <taxon>Chitinophagaceae</taxon>
        <taxon>Lacibacter</taxon>
    </lineage>
</organism>
<dbReference type="RefSeq" id="WP_144885353.1">
    <property type="nucleotide sequence ID" value="NZ_VLLE01000003.1"/>
</dbReference>
<dbReference type="AlphaFoldDB" id="A0A562SPS5"/>
<gene>
    <name evidence="1" type="ORF">IQ13_1389</name>
</gene>
<proteinExistence type="predicted"/>
<dbReference type="EMBL" id="VLLE01000003">
    <property type="protein sequence ID" value="TWI83281.1"/>
    <property type="molecule type" value="Genomic_DNA"/>
</dbReference>